<dbReference type="EMBL" id="NVVJ01000019">
    <property type="protein sequence ID" value="PCJ25204.1"/>
    <property type="molecule type" value="Genomic_DNA"/>
</dbReference>
<evidence type="ECO:0000313" key="1">
    <source>
        <dbReference type="EMBL" id="PCJ25204.1"/>
    </source>
</evidence>
<proteinExistence type="predicted"/>
<evidence type="ECO:0000313" key="2">
    <source>
        <dbReference type="Proteomes" id="UP000218327"/>
    </source>
</evidence>
<evidence type="ECO:0008006" key="3">
    <source>
        <dbReference type="Google" id="ProtNLM"/>
    </source>
</evidence>
<accession>A0A2A5B0X2</accession>
<name>A0A2A5B0X2_9GAMM</name>
<protein>
    <recommendedName>
        <fullName evidence="3">Bacteriocin</fullName>
    </recommendedName>
</protein>
<dbReference type="Proteomes" id="UP000218327">
    <property type="component" value="Unassembled WGS sequence"/>
</dbReference>
<gene>
    <name evidence="1" type="ORF">COA96_07840</name>
</gene>
<dbReference type="AlphaFoldDB" id="A0A2A5B0X2"/>
<sequence length="71" mass="6991">MRELTAMEIEQVSGGSIGDFATDGGAMGTFVGGVVSNTVGGAIRGGAIGAFAGATFGIAYYGTGLMMETFS</sequence>
<organism evidence="1 2">
    <name type="scientific">SAR86 cluster bacterium</name>
    <dbReference type="NCBI Taxonomy" id="2030880"/>
    <lineage>
        <taxon>Bacteria</taxon>
        <taxon>Pseudomonadati</taxon>
        <taxon>Pseudomonadota</taxon>
        <taxon>Gammaproteobacteria</taxon>
        <taxon>SAR86 cluster</taxon>
    </lineage>
</organism>
<reference evidence="2" key="1">
    <citation type="submission" date="2017-08" db="EMBL/GenBank/DDBJ databases">
        <title>A dynamic microbial community with high functional redundancy inhabits the cold, oxic subseafloor aquifer.</title>
        <authorList>
            <person name="Tully B.J."/>
            <person name="Wheat C.G."/>
            <person name="Glazer B.T."/>
            <person name="Huber J.A."/>
        </authorList>
    </citation>
    <scope>NUCLEOTIDE SEQUENCE [LARGE SCALE GENOMIC DNA]</scope>
</reference>
<comment type="caution">
    <text evidence="1">The sequence shown here is derived from an EMBL/GenBank/DDBJ whole genome shotgun (WGS) entry which is preliminary data.</text>
</comment>